<proteinExistence type="predicted"/>
<gene>
    <name evidence="1" type="ORF">CDAR_615751</name>
</gene>
<evidence type="ECO:0000313" key="1">
    <source>
        <dbReference type="EMBL" id="GIY25218.1"/>
    </source>
</evidence>
<reference evidence="1 2" key="1">
    <citation type="submission" date="2021-06" db="EMBL/GenBank/DDBJ databases">
        <title>Caerostris darwini draft genome.</title>
        <authorList>
            <person name="Kono N."/>
            <person name="Arakawa K."/>
        </authorList>
    </citation>
    <scope>NUCLEOTIDE SEQUENCE [LARGE SCALE GENOMIC DNA]</scope>
</reference>
<keyword evidence="2" id="KW-1185">Reference proteome</keyword>
<accession>A0AAV4RZH9</accession>
<dbReference type="Proteomes" id="UP001054837">
    <property type="component" value="Unassembled WGS sequence"/>
</dbReference>
<protein>
    <submittedName>
        <fullName evidence="1">Uncharacterized protein</fullName>
    </submittedName>
</protein>
<name>A0AAV4RZH9_9ARAC</name>
<dbReference type="EMBL" id="BPLQ01006783">
    <property type="protein sequence ID" value="GIY25218.1"/>
    <property type="molecule type" value="Genomic_DNA"/>
</dbReference>
<dbReference type="AlphaFoldDB" id="A0AAV4RZH9"/>
<comment type="caution">
    <text evidence="1">The sequence shown here is derived from an EMBL/GenBank/DDBJ whole genome shotgun (WGS) entry which is preliminary data.</text>
</comment>
<organism evidence="1 2">
    <name type="scientific">Caerostris darwini</name>
    <dbReference type="NCBI Taxonomy" id="1538125"/>
    <lineage>
        <taxon>Eukaryota</taxon>
        <taxon>Metazoa</taxon>
        <taxon>Ecdysozoa</taxon>
        <taxon>Arthropoda</taxon>
        <taxon>Chelicerata</taxon>
        <taxon>Arachnida</taxon>
        <taxon>Araneae</taxon>
        <taxon>Araneomorphae</taxon>
        <taxon>Entelegynae</taxon>
        <taxon>Araneoidea</taxon>
        <taxon>Araneidae</taxon>
        <taxon>Caerostris</taxon>
    </lineage>
</organism>
<evidence type="ECO:0000313" key="2">
    <source>
        <dbReference type="Proteomes" id="UP001054837"/>
    </source>
</evidence>
<sequence length="143" mass="15754">MVQKRSFAHSLERKSCVSQISIRIRNEKPYRLYRTITPPPPTTVCGTVRGCSWHRASEGVSGAELAPRPGIEKVSVESEEKRGAEGIGFCMVKTQNKAGKNSERVRSDERMGGEFRFSTSLSDSSAEVSNQSKGVKCNLWTGS</sequence>